<dbReference type="GO" id="GO:0016301">
    <property type="term" value="F:kinase activity"/>
    <property type="evidence" value="ECO:0007669"/>
    <property type="project" value="UniProtKB-KW"/>
</dbReference>
<protein>
    <submittedName>
        <fullName evidence="1">Nucleoside/nucleotide kinase family protein</fullName>
    </submittedName>
</protein>
<reference evidence="1 2" key="1">
    <citation type="submission" date="2018-11" db="EMBL/GenBank/DDBJ databases">
        <title>Genomes From Bacteria Associated with the Canine Oral Cavity: a Test Case for Automated Genome-Based Taxonomic Assignment.</title>
        <authorList>
            <person name="Coil D.A."/>
            <person name="Jospin G."/>
            <person name="Darling A.E."/>
            <person name="Wallis C."/>
            <person name="Davis I.J."/>
            <person name="Harris S."/>
            <person name="Eisen J.A."/>
            <person name="Holcombe L.J."/>
            <person name="O'Flynn C."/>
        </authorList>
    </citation>
    <scope>NUCLEOTIDE SEQUENCE [LARGE SCALE GENOMIC DNA]</scope>
    <source>
        <strain evidence="1 2">OH887_COT-365</strain>
    </source>
</reference>
<gene>
    <name evidence="1" type="ORF">EII34_08600</name>
</gene>
<proteinExistence type="predicted"/>
<evidence type="ECO:0000313" key="2">
    <source>
        <dbReference type="Proteomes" id="UP000280819"/>
    </source>
</evidence>
<evidence type="ECO:0000313" key="1">
    <source>
        <dbReference type="EMBL" id="RRD04971.1"/>
    </source>
</evidence>
<dbReference type="InterPro" id="IPR027417">
    <property type="entry name" value="P-loop_NTPase"/>
</dbReference>
<organism evidence="1 2">
    <name type="scientific">Arachnia propionica</name>
    <dbReference type="NCBI Taxonomy" id="1750"/>
    <lineage>
        <taxon>Bacteria</taxon>
        <taxon>Bacillati</taxon>
        <taxon>Actinomycetota</taxon>
        <taxon>Actinomycetes</taxon>
        <taxon>Propionibacteriales</taxon>
        <taxon>Propionibacteriaceae</taxon>
        <taxon>Arachnia</taxon>
    </lineage>
</organism>
<dbReference type="AlphaFoldDB" id="A0A3P1T648"/>
<keyword evidence="1" id="KW-0808">Transferase</keyword>
<accession>A0A3P1T648</accession>
<dbReference type="PANTHER" id="PTHR10285">
    <property type="entry name" value="URIDINE KINASE"/>
    <property type="match status" value="1"/>
</dbReference>
<comment type="caution">
    <text evidence="1">The sequence shown here is derived from an EMBL/GenBank/DDBJ whole genome shotgun (WGS) entry which is preliminary data.</text>
</comment>
<name>A0A3P1T648_9ACTN</name>
<dbReference type="OrthoDB" id="3192509at2"/>
<dbReference type="SUPFAM" id="SSF52540">
    <property type="entry name" value="P-loop containing nucleoside triphosphate hydrolases"/>
    <property type="match status" value="1"/>
</dbReference>
<keyword evidence="1" id="KW-0418">Kinase</keyword>
<dbReference type="Gene3D" id="3.40.50.300">
    <property type="entry name" value="P-loop containing nucleotide triphosphate hydrolases"/>
    <property type="match status" value="1"/>
</dbReference>
<sequence length="217" mass="23842">MVEVAVTPRRTTADLDSLAERARRLLTPGERRLIGIVGCPGSGKSTLSAQLRDRLHGQAVIVPMDGFHLDNPVLEDLGRRGRKGAVDTFDVAGFVSLLARLAAADEEVTYAPRFDRGLETAVGSAVPVPRATPLVIVEGLYLLETEHGWHRVRAHLDEVWFLDVPAEERVRRLVARRMSGGESEERATAWVLGVDRANAERVEATREHADLIVDLTS</sequence>
<dbReference type="Pfam" id="PF13238">
    <property type="entry name" value="AAA_18"/>
    <property type="match status" value="1"/>
</dbReference>
<dbReference type="NCBIfam" id="NF006743">
    <property type="entry name" value="PRK09270.1-2"/>
    <property type="match status" value="1"/>
</dbReference>
<dbReference type="Proteomes" id="UP000280819">
    <property type="component" value="Unassembled WGS sequence"/>
</dbReference>
<dbReference type="EMBL" id="RQZG01000008">
    <property type="protein sequence ID" value="RRD04971.1"/>
    <property type="molecule type" value="Genomic_DNA"/>
</dbReference>